<protein>
    <submittedName>
        <fullName evidence="7">Aminopeptidase P family N-terminal domain-containing protein</fullName>
    </submittedName>
</protein>
<dbReference type="SUPFAM" id="SSF55920">
    <property type="entry name" value="Creatinase/aminopeptidase"/>
    <property type="match status" value="1"/>
</dbReference>
<keyword evidence="7" id="KW-0031">Aminopeptidase</keyword>
<gene>
    <name evidence="7" type="ORF">H9698_06005</name>
</gene>
<dbReference type="FunFam" id="3.90.230.10:FF:000009">
    <property type="entry name" value="xaa-Pro aminopeptidase 2"/>
    <property type="match status" value="1"/>
</dbReference>
<dbReference type="SUPFAM" id="SSF53092">
    <property type="entry name" value="Creatinase/prolidase N-terminal domain"/>
    <property type="match status" value="2"/>
</dbReference>
<dbReference type="InterPro" id="IPR029149">
    <property type="entry name" value="Creatin/AminoP/Spt16_N"/>
</dbReference>
<keyword evidence="2" id="KW-0479">Metal-binding</keyword>
<proteinExistence type="inferred from homology"/>
<dbReference type="InterPro" id="IPR000587">
    <property type="entry name" value="Creatinase_N"/>
</dbReference>
<evidence type="ECO:0000313" key="7">
    <source>
        <dbReference type="EMBL" id="HJC72329.1"/>
    </source>
</evidence>
<dbReference type="Gene3D" id="3.40.350.10">
    <property type="entry name" value="Creatinase/prolidase N-terminal domain"/>
    <property type="match status" value="2"/>
</dbReference>
<dbReference type="EMBL" id="DWWA01000029">
    <property type="protein sequence ID" value="HJC72329.1"/>
    <property type="molecule type" value="Genomic_DNA"/>
</dbReference>
<name>A0A9D2Q3S3_9FIRM</name>
<dbReference type="AlphaFoldDB" id="A0A9D2Q3S3"/>
<reference evidence="7" key="1">
    <citation type="journal article" date="2021" name="PeerJ">
        <title>Extensive microbial diversity within the chicken gut microbiome revealed by metagenomics and culture.</title>
        <authorList>
            <person name="Gilroy R."/>
            <person name="Ravi A."/>
            <person name="Getino M."/>
            <person name="Pursley I."/>
            <person name="Horton D.L."/>
            <person name="Alikhan N.F."/>
            <person name="Baker D."/>
            <person name="Gharbi K."/>
            <person name="Hall N."/>
            <person name="Watson M."/>
            <person name="Adriaenssens E.M."/>
            <person name="Foster-Nyarko E."/>
            <person name="Jarju S."/>
            <person name="Secka A."/>
            <person name="Antonio M."/>
            <person name="Oren A."/>
            <person name="Chaudhuri R.R."/>
            <person name="La Ragione R."/>
            <person name="Hildebrand F."/>
            <person name="Pallen M.J."/>
        </authorList>
    </citation>
    <scope>NUCLEOTIDE SEQUENCE</scope>
    <source>
        <strain evidence="7">5933</strain>
    </source>
</reference>
<evidence type="ECO:0000313" key="8">
    <source>
        <dbReference type="Proteomes" id="UP000823918"/>
    </source>
</evidence>
<dbReference type="Gene3D" id="3.90.230.10">
    <property type="entry name" value="Creatinase/methionine aminopeptidase superfamily"/>
    <property type="match status" value="1"/>
</dbReference>
<dbReference type="Pfam" id="PF00557">
    <property type="entry name" value="Peptidase_M24"/>
    <property type="match status" value="1"/>
</dbReference>
<dbReference type="Pfam" id="PF16189">
    <property type="entry name" value="Creatinase_N_2"/>
    <property type="match status" value="1"/>
</dbReference>
<dbReference type="InterPro" id="IPR032416">
    <property type="entry name" value="Peptidase_M24_C"/>
</dbReference>
<keyword evidence="7" id="KW-0645">Protease</keyword>
<dbReference type="Pfam" id="PF16188">
    <property type="entry name" value="Peptidase_M24_C"/>
    <property type="match status" value="1"/>
</dbReference>
<dbReference type="GO" id="GO:0004177">
    <property type="term" value="F:aminopeptidase activity"/>
    <property type="evidence" value="ECO:0007669"/>
    <property type="project" value="UniProtKB-KW"/>
</dbReference>
<sequence length="595" mass="66182">MNASEKISALQSAMKKNGMAGYLIPSADPHMSEYLPQHYRARAWFSGFTGSAGTLAVTAEKAALWTDGRYFIQAERELAGSGIELMRMNEPGVPKVEEWLAEQLPADSVMGLDGKVNAVDAVEKLEKAFADKKVSVCDQDLVSEIWTLDRPAIPATEVWALGVEFAGKTAAEKLADVRASLAKHHADATLVSRLDSVAWLLNLRASDIAYNPFAMAYCLVLPEKAVLFINTKRLPEEIRTALVEQGVEVCEYEEVEQALKGLTQPVKMLYEKTGLSYRLYRTLKENSAVTLQEGEEPVALLKGVKNETEIKNLKNAHVKDGVAMVRFAIWLETQLAENKRVTECDVDAWLRAARAVQPDNLGESFNTIAAYGGNAAMMHYAPEPETCAVIEKHGFLLVDSGAQYRDGTTDITRTYSTGELTEEEKRYYTLVLKSHIDIARAVFKEGMAGMHLDILARETMWREGLDYRCGTGHGVGFVGGVHEGPQSLSSRGTTPFVPGMTVTDEPGVYEEGKLGIRIENELLCKEYKETEYGKFYCFEPITYCPIDTKPVLAEMLTQDEKNWLNAYHAMVFKTLEPHLTEQEKAWLEKACRCVS</sequence>
<evidence type="ECO:0000259" key="5">
    <source>
        <dbReference type="Pfam" id="PF01321"/>
    </source>
</evidence>
<dbReference type="FunFam" id="3.40.350.10:FF:000003">
    <property type="entry name" value="Xaa-pro aminopeptidase P"/>
    <property type="match status" value="1"/>
</dbReference>
<feature type="domain" description="Peptidase M24 C-terminal" evidence="6">
    <location>
        <begin position="534"/>
        <end position="592"/>
    </location>
</feature>
<dbReference type="Pfam" id="PF01321">
    <property type="entry name" value="Creatinase_N"/>
    <property type="match status" value="1"/>
</dbReference>
<dbReference type="InterPro" id="IPR036005">
    <property type="entry name" value="Creatinase/aminopeptidase-like"/>
</dbReference>
<dbReference type="GO" id="GO:0046872">
    <property type="term" value="F:metal ion binding"/>
    <property type="evidence" value="ECO:0007669"/>
    <property type="project" value="UniProtKB-KW"/>
</dbReference>
<dbReference type="InterPro" id="IPR050422">
    <property type="entry name" value="X-Pro_aminopeptidase_P"/>
</dbReference>
<dbReference type="PANTHER" id="PTHR43763:SF6">
    <property type="entry name" value="XAA-PRO AMINOPEPTIDASE 1"/>
    <property type="match status" value="1"/>
</dbReference>
<accession>A0A9D2Q3S3</accession>
<evidence type="ECO:0000256" key="3">
    <source>
        <dbReference type="ARBA" id="ARBA00022801"/>
    </source>
</evidence>
<dbReference type="Proteomes" id="UP000823918">
    <property type="component" value="Unassembled WGS sequence"/>
</dbReference>
<dbReference type="GO" id="GO:0005737">
    <property type="term" value="C:cytoplasm"/>
    <property type="evidence" value="ECO:0007669"/>
    <property type="project" value="UniProtKB-ARBA"/>
</dbReference>
<evidence type="ECO:0000256" key="2">
    <source>
        <dbReference type="ARBA" id="ARBA00022723"/>
    </source>
</evidence>
<comment type="caution">
    <text evidence="7">The sequence shown here is derived from an EMBL/GenBank/DDBJ whole genome shotgun (WGS) entry which is preliminary data.</text>
</comment>
<evidence type="ECO:0000259" key="6">
    <source>
        <dbReference type="Pfam" id="PF16188"/>
    </source>
</evidence>
<comment type="similarity">
    <text evidence="1">Belongs to the peptidase M24B family.</text>
</comment>
<organism evidence="7 8">
    <name type="scientific">Candidatus Ruthenibacterium merdavium</name>
    <dbReference type="NCBI Taxonomy" id="2838752"/>
    <lineage>
        <taxon>Bacteria</taxon>
        <taxon>Bacillati</taxon>
        <taxon>Bacillota</taxon>
        <taxon>Clostridia</taxon>
        <taxon>Eubacteriales</taxon>
        <taxon>Oscillospiraceae</taxon>
        <taxon>Ruthenibacterium</taxon>
    </lineage>
</organism>
<reference evidence="7" key="2">
    <citation type="submission" date="2021-04" db="EMBL/GenBank/DDBJ databases">
        <authorList>
            <person name="Gilroy R."/>
        </authorList>
    </citation>
    <scope>NUCLEOTIDE SEQUENCE</scope>
    <source>
        <strain evidence="7">5933</strain>
    </source>
</reference>
<evidence type="ECO:0000259" key="4">
    <source>
        <dbReference type="Pfam" id="PF00557"/>
    </source>
</evidence>
<feature type="domain" description="Peptidase M24" evidence="4">
    <location>
        <begin position="312"/>
        <end position="526"/>
    </location>
</feature>
<evidence type="ECO:0000256" key="1">
    <source>
        <dbReference type="ARBA" id="ARBA00008766"/>
    </source>
</evidence>
<dbReference type="InterPro" id="IPR000994">
    <property type="entry name" value="Pept_M24"/>
</dbReference>
<keyword evidence="3" id="KW-0378">Hydrolase</keyword>
<feature type="domain" description="Creatinase N-terminal" evidence="5">
    <location>
        <begin position="7"/>
        <end position="139"/>
    </location>
</feature>
<dbReference type="PANTHER" id="PTHR43763">
    <property type="entry name" value="XAA-PRO AMINOPEPTIDASE 1"/>
    <property type="match status" value="1"/>
</dbReference>